<evidence type="ECO:0000313" key="3">
    <source>
        <dbReference type="Proteomes" id="UP000199001"/>
    </source>
</evidence>
<evidence type="ECO:0000313" key="2">
    <source>
        <dbReference type="EMBL" id="SCL55874.1"/>
    </source>
</evidence>
<organism evidence="2 3">
    <name type="scientific">Micromonospora citrea</name>
    <dbReference type="NCBI Taxonomy" id="47855"/>
    <lineage>
        <taxon>Bacteria</taxon>
        <taxon>Bacillati</taxon>
        <taxon>Actinomycetota</taxon>
        <taxon>Actinomycetes</taxon>
        <taxon>Micromonosporales</taxon>
        <taxon>Micromonosporaceae</taxon>
        <taxon>Micromonospora</taxon>
    </lineage>
</organism>
<dbReference type="AlphaFoldDB" id="A0A1C6UPB3"/>
<proteinExistence type="predicted"/>
<dbReference type="Proteomes" id="UP000199001">
    <property type="component" value="Unassembled WGS sequence"/>
</dbReference>
<feature type="compositionally biased region" description="Acidic residues" evidence="1">
    <location>
        <begin position="16"/>
        <end position="42"/>
    </location>
</feature>
<keyword evidence="3" id="KW-1185">Reference proteome</keyword>
<reference evidence="3" key="1">
    <citation type="submission" date="2016-06" db="EMBL/GenBank/DDBJ databases">
        <authorList>
            <person name="Varghese N."/>
            <person name="Submissions Spin"/>
        </authorList>
    </citation>
    <scope>NUCLEOTIDE SEQUENCE [LARGE SCALE GENOMIC DNA]</scope>
    <source>
        <strain evidence="3">DSM 43903</strain>
    </source>
</reference>
<name>A0A1C6UPB3_9ACTN</name>
<accession>A0A1C6UPB3</accession>
<evidence type="ECO:0000256" key="1">
    <source>
        <dbReference type="SAM" id="MobiDB-lite"/>
    </source>
</evidence>
<gene>
    <name evidence="2" type="ORF">GA0070606_2515</name>
</gene>
<dbReference type="EMBL" id="FMHZ01000002">
    <property type="protein sequence ID" value="SCL55874.1"/>
    <property type="molecule type" value="Genomic_DNA"/>
</dbReference>
<sequence length="64" mass="6970">MLAAGVLLAPPLEPFELVEDEDDDEAVEPFDEPESPDEDESDFAGLVAPVFLPVSAPEERESVR</sequence>
<feature type="region of interest" description="Disordered" evidence="1">
    <location>
        <begin position="1"/>
        <end position="44"/>
    </location>
</feature>
<protein>
    <submittedName>
        <fullName evidence="2">Uncharacterized protein</fullName>
    </submittedName>
</protein>